<dbReference type="InterPro" id="IPR016152">
    <property type="entry name" value="PTrfase/Anion_transptr"/>
</dbReference>
<dbReference type="PANTHER" id="PTHR47738:SF1">
    <property type="entry name" value="NITROGEN REGULATORY PROTEIN"/>
    <property type="match status" value="1"/>
</dbReference>
<dbReference type="PANTHER" id="PTHR47738">
    <property type="entry name" value="PTS SYSTEM FRUCTOSE-LIKE EIIA COMPONENT-RELATED"/>
    <property type="match status" value="1"/>
</dbReference>
<proteinExistence type="predicted"/>
<dbReference type="InterPro" id="IPR002178">
    <property type="entry name" value="PTS_EIIA_type-2_dom"/>
</dbReference>
<dbReference type="InterPro" id="IPR051541">
    <property type="entry name" value="PTS_SugarTrans_NitroReg"/>
</dbReference>
<evidence type="ECO:0000313" key="2">
    <source>
        <dbReference type="EMBL" id="TKC97923.1"/>
    </source>
</evidence>
<feature type="domain" description="PTS EIIA type-2" evidence="1">
    <location>
        <begin position="5"/>
        <end position="154"/>
    </location>
</feature>
<dbReference type="SUPFAM" id="SSF55804">
    <property type="entry name" value="Phoshotransferase/anion transport protein"/>
    <property type="match status" value="1"/>
</dbReference>
<evidence type="ECO:0000259" key="1">
    <source>
        <dbReference type="PROSITE" id="PS51094"/>
    </source>
</evidence>
<sequence length="159" mass="16924">MGVLEILSADHVSVANEAEGVVRSKPEALRRIAELLARNLIPATPIAEIERVLVEREKLQSTGVGGGVAIPHGGLEGLDRHVGAVLLCPHPIDFDAIDRAPVSILFAVVGPKRAAGEHLKTLARVSRLLRDDEFRKRLLLAPSGADAFTIIAAEEGRGP</sequence>
<dbReference type="CDD" id="cd00211">
    <property type="entry name" value="PTS_IIA_fru"/>
    <property type="match status" value="1"/>
</dbReference>
<name>A0A4U1IU76_9BACT</name>
<dbReference type="OrthoDB" id="95460at2"/>
<keyword evidence="3" id="KW-1185">Reference proteome</keyword>
<comment type="caution">
    <text evidence="2">The sequence shown here is derived from an EMBL/GenBank/DDBJ whole genome shotgun (WGS) entry which is preliminary data.</text>
</comment>
<gene>
    <name evidence="2" type="ORF">E8A74_43310</name>
</gene>
<dbReference type="PROSITE" id="PS51094">
    <property type="entry name" value="PTS_EIIA_TYPE_2"/>
    <property type="match status" value="1"/>
</dbReference>
<dbReference type="AlphaFoldDB" id="A0A4U1IU76"/>
<dbReference type="GO" id="GO:0030295">
    <property type="term" value="F:protein kinase activator activity"/>
    <property type="evidence" value="ECO:0007669"/>
    <property type="project" value="TreeGrafter"/>
</dbReference>
<protein>
    <submittedName>
        <fullName evidence="2">Nitrogen regulatory IIA protein</fullName>
    </submittedName>
</protein>
<dbReference type="Gene3D" id="3.40.930.10">
    <property type="entry name" value="Mannitol-specific EII, Chain A"/>
    <property type="match status" value="1"/>
</dbReference>
<organism evidence="2 3">
    <name type="scientific">Polyangium fumosum</name>
    <dbReference type="NCBI Taxonomy" id="889272"/>
    <lineage>
        <taxon>Bacteria</taxon>
        <taxon>Pseudomonadati</taxon>
        <taxon>Myxococcota</taxon>
        <taxon>Polyangia</taxon>
        <taxon>Polyangiales</taxon>
        <taxon>Polyangiaceae</taxon>
        <taxon>Polyangium</taxon>
    </lineage>
</organism>
<dbReference type="RefSeq" id="WP_136935019.1">
    <property type="nucleotide sequence ID" value="NZ_SSMQ01000078.1"/>
</dbReference>
<dbReference type="Proteomes" id="UP000309215">
    <property type="component" value="Unassembled WGS sequence"/>
</dbReference>
<dbReference type="Pfam" id="PF00359">
    <property type="entry name" value="PTS_EIIA_2"/>
    <property type="match status" value="1"/>
</dbReference>
<evidence type="ECO:0000313" key="3">
    <source>
        <dbReference type="Proteomes" id="UP000309215"/>
    </source>
</evidence>
<dbReference type="EMBL" id="SSMQ01000078">
    <property type="protein sequence ID" value="TKC97923.1"/>
    <property type="molecule type" value="Genomic_DNA"/>
</dbReference>
<reference evidence="2 3" key="1">
    <citation type="submission" date="2019-04" db="EMBL/GenBank/DDBJ databases">
        <authorList>
            <person name="Li Y."/>
            <person name="Wang J."/>
        </authorList>
    </citation>
    <scope>NUCLEOTIDE SEQUENCE [LARGE SCALE GENOMIC DNA]</scope>
    <source>
        <strain evidence="2 3">DSM 14668</strain>
    </source>
</reference>
<accession>A0A4U1IU76</accession>
<dbReference type="PROSITE" id="PS00372">
    <property type="entry name" value="PTS_EIIA_TYPE_2_HIS"/>
    <property type="match status" value="1"/>
</dbReference>